<evidence type="ECO:0000313" key="3">
    <source>
        <dbReference type="Proteomes" id="UP000246464"/>
    </source>
</evidence>
<keyword evidence="3" id="KW-1185">Reference proteome</keyword>
<protein>
    <submittedName>
        <fullName evidence="2">Uncharacterized protein</fullName>
    </submittedName>
</protein>
<evidence type="ECO:0000256" key="1">
    <source>
        <dbReference type="SAM" id="MobiDB-lite"/>
    </source>
</evidence>
<proteinExistence type="predicted"/>
<dbReference type="EMBL" id="CP026253">
    <property type="protein sequence ID" value="AWP09133.1"/>
    <property type="molecule type" value="Genomic_DNA"/>
</dbReference>
<name>A0A2U9BZ56_SCOMX</name>
<dbReference type="AlphaFoldDB" id="A0A2U9BZ56"/>
<sequence length="78" mass="8234">MYYWSPGAPGTPRASPPEVGNSSQPSVPVDATMATEVRQVERGEDGVAYEAHRAAAVGDGAVVSVSAPHRRTWEPKNS</sequence>
<accession>A0A2U9BZ56</accession>
<reference evidence="2 3" key="1">
    <citation type="submission" date="2017-12" db="EMBL/GenBank/DDBJ databases">
        <title>Integrating genomic resources of turbot (Scophthalmus maximus) in depth evaluation of genetic and physical mapping variation across individuals.</title>
        <authorList>
            <person name="Martinez P."/>
        </authorList>
    </citation>
    <scope>NUCLEOTIDE SEQUENCE [LARGE SCALE GENOMIC DNA]</scope>
</reference>
<feature type="region of interest" description="Disordered" evidence="1">
    <location>
        <begin position="1"/>
        <end position="29"/>
    </location>
</feature>
<evidence type="ECO:0000313" key="2">
    <source>
        <dbReference type="EMBL" id="AWP09133.1"/>
    </source>
</evidence>
<organism evidence="2 3">
    <name type="scientific">Scophthalmus maximus</name>
    <name type="common">Turbot</name>
    <name type="synonym">Psetta maxima</name>
    <dbReference type="NCBI Taxonomy" id="52904"/>
    <lineage>
        <taxon>Eukaryota</taxon>
        <taxon>Metazoa</taxon>
        <taxon>Chordata</taxon>
        <taxon>Craniata</taxon>
        <taxon>Vertebrata</taxon>
        <taxon>Euteleostomi</taxon>
        <taxon>Actinopterygii</taxon>
        <taxon>Neopterygii</taxon>
        <taxon>Teleostei</taxon>
        <taxon>Neoteleostei</taxon>
        <taxon>Acanthomorphata</taxon>
        <taxon>Carangaria</taxon>
        <taxon>Pleuronectiformes</taxon>
        <taxon>Pleuronectoidei</taxon>
        <taxon>Scophthalmidae</taxon>
        <taxon>Scophthalmus</taxon>
    </lineage>
</organism>
<gene>
    <name evidence="2" type="ORF">SMAX5B_022021</name>
</gene>
<dbReference type="Proteomes" id="UP000246464">
    <property type="component" value="Chromosome 11"/>
</dbReference>